<sequence length="67" mass="7524">MATDGKGGFWFREVEHQGFNSRRDLFGAFERCASGQAMTREEEYANMNAGVQYSVPAGNTRRISRSS</sequence>
<name>I3YEC5_THIV6</name>
<protein>
    <submittedName>
        <fullName evidence="1">Uncharacterized protein</fullName>
    </submittedName>
</protein>
<dbReference type="EMBL" id="CP003154">
    <property type="protein sequence ID" value="AFL75343.1"/>
    <property type="molecule type" value="Genomic_DNA"/>
</dbReference>
<reference evidence="1 2" key="1">
    <citation type="submission" date="2012-06" db="EMBL/GenBank/DDBJ databases">
        <title>Complete sequence of Thiocystis violascens DSM 198.</title>
        <authorList>
            <consortium name="US DOE Joint Genome Institute"/>
            <person name="Lucas S."/>
            <person name="Han J."/>
            <person name="Lapidus A."/>
            <person name="Cheng J.-F."/>
            <person name="Goodwin L."/>
            <person name="Pitluck S."/>
            <person name="Peters L."/>
            <person name="Ovchinnikova G."/>
            <person name="Teshima H."/>
            <person name="Detter J.C."/>
            <person name="Han C."/>
            <person name="Tapia R."/>
            <person name="Land M."/>
            <person name="Hauser L."/>
            <person name="Kyrpides N."/>
            <person name="Ivanova N."/>
            <person name="Pagani I."/>
            <person name="Vogl K."/>
            <person name="Liu Z."/>
            <person name="Frigaard N.-U."/>
            <person name="Bryant D."/>
            <person name="Woyke T."/>
        </authorList>
    </citation>
    <scope>NUCLEOTIDE SEQUENCE [LARGE SCALE GENOMIC DNA]</scope>
    <source>
        <strain evidence="2">ATCC 17096 / DSM 198 / 6111</strain>
    </source>
</reference>
<evidence type="ECO:0000313" key="1">
    <source>
        <dbReference type="EMBL" id="AFL75343.1"/>
    </source>
</evidence>
<gene>
    <name evidence="1" type="ordered locus">Thivi_3475</name>
</gene>
<organism evidence="1 2">
    <name type="scientific">Thiocystis violascens (strain ATCC 17096 / DSM 198 / 6111)</name>
    <name type="common">Chromatium violascens</name>
    <dbReference type="NCBI Taxonomy" id="765911"/>
    <lineage>
        <taxon>Bacteria</taxon>
        <taxon>Pseudomonadati</taxon>
        <taxon>Pseudomonadota</taxon>
        <taxon>Gammaproteobacteria</taxon>
        <taxon>Chromatiales</taxon>
        <taxon>Chromatiaceae</taxon>
        <taxon>Thiocystis</taxon>
    </lineage>
</organism>
<proteinExistence type="predicted"/>
<dbReference type="KEGG" id="tvi:Thivi_3475"/>
<dbReference type="STRING" id="765911.Thivi_3475"/>
<dbReference type="Proteomes" id="UP000006062">
    <property type="component" value="Chromosome"/>
</dbReference>
<dbReference type="HOGENOM" id="CLU_2811140_0_0_6"/>
<dbReference type="AlphaFoldDB" id="I3YEC5"/>
<evidence type="ECO:0000313" key="2">
    <source>
        <dbReference type="Proteomes" id="UP000006062"/>
    </source>
</evidence>
<accession>I3YEC5</accession>
<keyword evidence="2" id="KW-1185">Reference proteome</keyword>